<protein>
    <submittedName>
        <fullName evidence="7">Sugar transporter 15</fullName>
    </submittedName>
</protein>
<evidence type="ECO:0000256" key="1">
    <source>
        <dbReference type="ARBA" id="ARBA00004141"/>
    </source>
</evidence>
<dbReference type="EMBL" id="AB550008">
    <property type="protein sequence ID" value="BAI83429.1"/>
    <property type="molecule type" value="mRNA"/>
</dbReference>
<feature type="transmembrane region" description="Helical" evidence="5">
    <location>
        <begin position="486"/>
        <end position="505"/>
    </location>
</feature>
<accession>D4AHY0</accession>
<dbReference type="GO" id="GO:0022857">
    <property type="term" value="F:transmembrane transporter activity"/>
    <property type="evidence" value="ECO:0007669"/>
    <property type="project" value="InterPro"/>
</dbReference>
<dbReference type="InterPro" id="IPR005828">
    <property type="entry name" value="MFS_sugar_transport-like"/>
</dbReference>
<feature type="transmembrane region" description="Helical" evidence="5">
    <location>
        <begin position="418"/>
        <end position="443"/>
    </location>
</feature>
<keyword evidence="2 5" id="KW-0812">Transmembrane</keyword>
<feature type="transmembrane region" description="Helical" evidence="5">
    <location>
        <begin position="316"/>
        <end position="339"/>
    </location>
</feature>
<keyword evidence="7" id="KW-0762">Sugar transport</keyword>
<evidence type="ECO:0000256" key="4">
    <source>
        <dbReference type="ARBA" id="ARBA00023136"/>
    </source>
</evidence>
<dbReference type="InterPro" id="IPR050549">
    <property type="entry name" value="MFS_Trehalose_Transporter"/>
</dbReference>
<dbReference type="Gene3D" id="1.20.1250.20">
    <property type="entry name" value="MFS general substrate transporter like domains"/>
    <property type="match status" value="2"/>
</dbReference>
<evidence type="ECO:0000259" key="6">
    <source>
        <dbReference type="PROSITE" id="PS50850"/>
    </source>
</evidence>
<dbReference type="GO" id="GO:0016020">
    <property type="term" value="C:membrane"/>
    <property type="evidence" value="ECO:0007669"/>
    <property type="project" value="UniProtKB-SubCell"/>
</dbReference>
<comment type="subcellular location">
    <subcellularLocation>
        <location evidence="1">Membrane</location>
        <topology evidence="1">Multi-pass membrane protein</topology>
    </subcellularLocation>
</comment>
<evidence type="ECO:0000256" key="5">
    <source>
        <dbReference type="SAM" id="Phobius"/>
    </source>
</evidence>
<keyword evidence="7" id="KW-0813">Transport</keyword>
<feature type="transmembrane region" description="Helical" evidence="5">
    <location>
        <begin position="455"/>
        <end position="474"/>
    </location>
</feature>
<evidence type="ECO:0000256" key="3">
    <source>
        <dbReference type="ARBA" id="ARBA00022989"/>
    </source>
</evidence>
<dbReference type="AlphaFoldDB" id="D4AHY0"/>
<dbReference type="Pfam" id="PF00083">
    <property type="entry name" value="Sugar_tr"/>
    <property type="match status" value="1"/>
</dbReference>
<feature type="domain" description="Major facilitator superfamily (MFS) profile" evidence="6">
    <location>
        <begin position="65"/>
        <end position="509"/>
    </location>
</feature>
<evidence type="ECO:0000313" key="7">
    <source>
        <dbReference type="EMBL" id="BAI83429.1"/>
    </source>
</evidence>
<dbReference type="PROSITE" id="PS50850">
    <property type="entry name" value="MFS"/>
    <property type="match status" value="1"/>
</dbReference>
<gene>
    <name evidence="7" type="primary">Nlst15</name>
</gene>
<feature type="transmembrane region" description="Helical" evidence="5">
    <location>
        <begin position="385"/>
        <end position="406"/>
    </location>
</feature>
<keyword evidence="3 5" id="KW-1133">Transmembrane helix</keyword>
<dbReference type="SUPFAM" id="SSF103473">
    <property type="entry name" value="MFS general substrate transporter"/>
    <property type="match status" value="1"/>
</dbReference>
<dbReference type="FunFam" id="1.20.1250.20:FF:000249">
    <property type="entry name" value="facilitated trehalose transporter Tret1"/>
    <property type="match status" value="1"/>
</dbReference>
<evidence type="ECO:0000256" key="2">
    <source>
        <dbReference type="ARBA" id="ARBA00022692"/>
    </source>
</evidence>
<feature type="transmembrane region" description="Helical" evidence="5">
    <location>
        <begin position="157"/>
        <end position="180"/>
    </location>
</feature>
<keyword evidence="4 5" id="KW-0472">Membrane</keyword>
<dbReference type="PANTHER" id="PTHR48021:SF32">
    <property type="entry name" value="FACILITATED TREHALOSE TRANSPORTER TRET1-2 HOMOLOG-LIKE PROTEIN"/>
    <property type="match status" value="1"/>
</dbReference>
<name>D4AHY0_NILLU</name>
<dbReference type="PANTHER" id="PTHR48021">
    <property type="match status" value="1"/>
</dbReference>
<feature type="transmembrane region" description="Helical" evidence="5">
    <location>
        <begin position="132"/>
        <end position="151"/>
    </location>
</feature>
<dbReference type="InterPro" id="IPR036259">
    <property type="entry name" value="MFS_trans_sf"/>
</dbReference>
<proteinExistence type="evidence at transcript level"/>
<sequence>MDEYKTKDFPVTEVIQSTIGSSLLENDTADCLLTPFSSNQDRANRLTESEGSNPSFKDAFKQISVCCVMSFTVLQAGLIMSYSSVLIEQLDVDNNYDLSKEDSSWIASLSVLTTPIGSLVCGPVMDKVGRKPGILIACALSFIGWILILFVTPQFYLPLILLARILGGLGGGMTTIALIYIPEVCHEKYRPLMLGTNSMLVSLGILFVTVTCYFTRWRMMAFEFCLIILVNMIVIWLYMPESPVWQLTMKRDRQLAESTLRWLNPNEKVFDTQLMTLNKLARSRTDCLTDDSSPYLTQKLKSLFHTFFSPPAKQPLLILIGIMTLQQFCGGYTIVVYTIQVFKKLGTDFGAGIDEYTALLFMGILRFVFSVVTAVISQFIGRRPLLISSAIGMALSSIAIPLHHYIDTNYPSKLSEMQWPVIFALVFVSFTALGIMNIPWSMIGELLPMNVRGTASGFLVALAYTIMFFVVKIYPYLLDEFNIDVLFLAQGLLCILTAFYVHIFVPETLGKSLHSIQEHFYRRKEKPYQG</sequence>
<feature type="transmembrane region" description="Helical" evidence="5">
    <location>
        <begin position="220"/>
        <end position="239"/>
    </location>
</feature>
<dbReference type="InterPro" id="IPR020846">
    <property type="entry name" value="MFS_dom"/>
</dbReference>
<organism evidence="7">
    <name type="scientific">Nilaparvata lugens</name>
    <name type="common">Brown planthopper</name>
    <dbReference type="NCBI Taxonomy" id="108931"/>
    <lineage>
        <taxon>Eukaryota</taxon>
        <taxon>Metazoa</taxon>
        <taxon>Ecdysozoa</taxon>
        <taxon>Arthropoda</taxon>
        <taxon>Hexapoda</taxon>
        <taxon>Insecta</taxon>
        <taxon>Pterygota</taxon>
        <taxon>Neoptera</taxon>
        <taxon>Paraneoptera</taxon>
        <taxon>Hemiptera</taxon>
        <taxon>Auchenorrhyncha</taxon>
        <taxon>Fulgoroidea</taxon>
        <taxon>Delphacidae</taxon>
        <taxon>Delphacinae</taxon>
        <taxon>Nilaparvata</taxon>
    </lineage>
</organism>
<dbReference type="OrthoDB" id="6612291at2759"/>
<feature type="transmembrane region" description="Helical" evidence="5">
    <location>
        <begin position="63"/>
        <end position="85"/>
    </location>
</feature>
<feature type="transmembrane region" description="Helical" evidence="5">
    <location>
        <begin position="192"/>
        <end position="214"/>
    </location>
</feature>
<feature type="transmembrane region" description="Helical" evidence="5">
    <location>
        <begin position="359"/>
        <end position="380"/>
    </location>
</feature>
<reference evidence="7" key="1">
    <citation type="journal article" date="2010" name="Insect Biochem. Mol. Biol.">
        <title>Sugar transporter genes of the brown planthopper, Nilaparvata lugens: A facilitated glucose/fructose transporter.</title>
        <authorList>
            <person name="Kikuta S."/>
            <person name="Kikawada T."/>
            <person name="Hagiwara-Komoda Y."/>
            <person name="Nakashima N."/>
            <person name="Noda H."/>
        </authorList>
    </citation>
    <scope>NUCLEOTIDE SEQUENCE</scope>
</reference>